<dbReference type="WBParaSite" id="NBR_0000162701-mRNA-1">
    <property type="protein sequence ID" value="NBR_0000162701-mRNA-1"/>
    <property type="gene ID" value="NBR_0000162701"/>
</dbReference>
<protein>
    <submittedName>
        <fullName evidence="1 3">Uncharacterized protein</fullName>
    </submittedName>
</protein>
<reference evidence="1 2" key="2">
    <citation type="submission" date="2018-11" db="EMBL/GenBank/DDBJ databases">
        <authorList>
            <consortium name="Pathogen Informatics"/>
        </authorList>
    </citation>
    <scope>NUCLEOTIDE SEQUENCE [LARGE SCALE GENOMIC DNA]</scope>
</reference>
<dbReference type="Proteomes" id="UP000271162">
    <property type="component" value="Unassembled WGS sequence"/>
</dbReference>
<reference evidence="3" key="1">
    <citation type="submission" date="2017-02" db="UniProtKB">
        <authorList>
            <consortium name="WormBaseParasite"/>
        </authorList>
    </citation>
    <scope>IDENTIFICATION</scope>
</reference>
<dbReference type="AlphaFoldDB" id="A0A0N4XGH5"/>
<dbReference type="EMBL" id="UYSL01001396">
    <property type="protein sequence ID" value="VDL65185.1"/>
    <property type="molecule type" value="Genomic_DNA"/>
</dbReference>
<name>A0A0N4XGH5_NIPBR</name>
<gene>
    <name evidence="1" type="ORF">NBR_LOCUS1628</name>
</gene>
<evidence type="ECO:0000313" key="1">
    <source>
        <dbReference type="EMBL" id="VDL65185.1"/>
    </source>
</evidence>
<evidence type="ECO:0000313" key="2">
    <source>
        <dbReference type="Proteomes" id="UP000271162"/>
    </source>
</evidence>
<proteinExistence type="predicted"/>
<keyword evidence="2" id="KW-1185">Reference proteome</keyword>
<accession>A0A0N4XGH5</accession>
<sequence>MNRLRYKEVMWSTLVELKMRQNKLRRIGNPAVRRRRPMSVQFVKNPLEDFTSVRSLAKVARDRIGHRAKRVDIDDVSTSECHH</sequence>
<evidence type="ECO:0000313" key="3">
    <source>
        <dbReference type="WBParaSite" id="NBR_0000162701-mRNA-1"/>
    </source>
</evidence>
<organism evidence="3">
    <name type="scientific">Nippostrongylus brasiliensis</name>
    <name type="common">Rat hookworm</name>
    <dbReference type="NCBI Taxonomy" id="27835"/>
    <lineage>
        <taxon>Eukaryota</taxon>
        <taxon>Metazoa</taxon>
        <taxon>Ecdysozoa</taxon>
        <taxon>Nematoda</taxon>
        <taxon>Chromadorea</taxon>
        <taxon>Rhabditida</taxon>
        <taxon>Rhabditina</taxon>
        <taxon>Rhabditomorpha</taxon>
        <taxon>Strongyloidea</taxon>
        <taxon>Heligmosomidae</taxon>
        <taxon>Nippostrongylus</taxon>
    </lineage>
</organism>